<comment type="caution">
    <text evidence="2">The sequence shown here is derived from an EMBL/GenBank/DDBJ whole genome shotgun (WGS) entry which is preliminary data.</text>
</comment>
<evidence type="ECO:0000313" key="3">
    <source>
        <dbReference type="Proteomes" id="UP000308671"/>
    </source>
</evidence>
<dbReference type="AlphaFoldDB" id="A0A4S8QTQ3"/>
<organism evidence="2 3">
    <name type="scientific">Botrytis galanthina</name>
    <dbReference type="NCBI Taxonomy" id="278940"/>
    <lineage>
        <taxon>Eukaryota</taxon>
        <taxon>Fungi</taxon>
        <taxon>Dikarya</taxon>
        <taxon>Ascomycota</taxon>
        <taxon>Pezizomycotina</taxon>
        <taxon>Leotiomycetes</taxon>
        <taxon>Helotiales</taxon>
        <taxon>Sclerotiniaceae</taxon>
        <taxon>Botrytis</taxon>
    </lineage>
</organism>
<evidence type="ECO:0000256" key="1">
    <source>
        <dbReference type="SAM" id="MobiDB-lite"/>
    </source>
</evidence>
<evidence type="ECO:0000313" key="2">
    <source>
        <dbReference type="EMBL" id="THV47721.1"/>
    </source>
</evidence>
<reference evidence="2 3" key="1">
    <citation type="submission" date="2017-12" db="EMBL/GenBank/DDBJ databases">
        <title>Comparative genomics of Botrytis spp.</title>
        <authorList>
            <person name="Valero-Jimenez C.A."/>
            <person name="Tapia P."/>
            <person name="Veloso J."/>
            <person name="Silva-Moreno E."/>
            <person name="Staats M."/>
            <person name="Valdes J.H."/>
            <person name="Van Kan J.A.L."/>
        </authorList>
    </citation>
    <scope>NUCLEOTIDE SEQUENCE [LARGE SCALE GENOMIC DNA]</scope>
    <source>
        <strain evidence="2 3">MUCL435</strain>
    </source>
</reference>
<dbReference type="Proteomes" id="UP000308671">
    <property type="component" value="Unassembled WGS sequence"/>
</dbReference>
<proteinExistence type="predicted"/>
<dbReference type="OrthoDB" id="3554937at2759"/>
<feature type="region of interest" description="Disordered" evidence="1">
    <location>
        <begin position="187"/>
        <end position="206"/>
    </location>
</feature>
<accession>A0A4S8QTQ3</accession>
<keyword evidence="3" id="KW-1185">Reference proteome</keyword>
<sequence>MCRSITYRYSICTHSWRPYVIPCSNPMKDTSTDIDSTNTCPAYRTKYERRVIKSGNGVCAACWEKQEKREKYTRERERILEGKMRESVVGEEKWGLREGERISEVKMRERVVGEEKWGLGRRFWEKDGQRKGGEKEKEDARILEYIDEELEVVLEERVGNLRREDEESERLLQETEKKKWILEGNGGVRKKLDGNERKRVRTGWLG</sequence>
<name>A0A4S8QTQ3_9HELO</name>
<dbReference type="EMBL" id="PQXL01000293">
    <property type="protein sequence ID" value="THV47721.1"/>
    <property type="molecule type" value="Genomic_DNA"/>
</dbReference>
<protein>
    <submittedName>
        <fullName evidence="2">Uncharacterized protein</fullName>
    </submittedName>
</protein>
<gene>
    <name evidence="2" type="ORF">BGAL_0293g00120</name>
</gene>